<dbReference type="RefSeq" id="XP_047760315.1">
    <property type="nucleotide sequence ID" value="XM_047904131.1"/>
</dbReference>
<evidence type="ECO:0000256" key="1">
    <source>
        <dbReference type="SAM" id="MobiDB-lite"/>
    </source>
</evidence>
<dbReference type="Proteomes" id="UP000756132">
    <property type="component" value="Chromosome 4"/>
</dbReference>
<dbReference type="KEGG" id="ffu:CLAFUR5_04983"/>
<organism evidence="2 3">
    <name type="scientific">Passalora fulva</name>
    <name type="common">Tomato leaf mold</name>
    <name type="synonym">Cladosporium fulvum</name>
    <dbReference type="NCBI Taxonomy" id="5499"/>
    <lineage>
        <taxon>Eukaryota</taxon>
        <taxon>Fungi</taxon>
        <taxon>Dikarya</taxon>
        <taxon>Ascomycota</taxon>
        <taxon>Pezizomycotina</taxon>
        <taxon>Dothideomycetes</taxon>
        <taxon>Dothideomycetidae</taxon>
        <taxon>Mycosphaerellales</taxon>
        <taxon>Mycosphaerellaceae</taxon>
        <taxon>Fulvia</taxon>
    </lineage>
</organism>
<protein>
    <submittedName>
        <fullName evidence="2">Uncharacterized protein</fullName>
    </submittedName>
</protein>
<gene>
    <name evidence="2" type="ORF">CLAFUR5_04983</name>
</gene>
<evidence type="ECO:0000313" key="2">
    <source>
        <dbReference type="EMBL" id="UJO15949.1"/>
    </source>
</evidence>
<evidence type="ECO:0000313" key="3">
    <source>
        <dbReference type="Proteomes" id="UP000756132"/>
    </source>
</evidence>
<proteinExistence type="predicted"/>
<sequence>MTCFFNVIVRHLASWIVVISSISWEVMLTAFLSEAAEFGTRQAGGNDDFMEAIMNKQGDLDPEKPSRMMTRGSDKTLQTKKRLRRRRILKHHLAIDDIWKTLSFSFDEEEEDELLERITCFFGRGGDEQHALIGQSLGNPFLNLDPEDSESDDNETVDPNEVESGESSVASDDDEED</sequence>
<dbReference type="AlphaFoldDB" id="A0A9Q8LEK0"/>
<feature type="compositionally biased region" description="Acidic residues" evidence="1">
    <location>
        <begin position="145"/>
        <end position="164"/>
    </location>
</feature>
<accession>A0A9Q8LEK0</accession>
<reference evidence="2" key="2">
    <citation type="journal article" date="2022" name="Microb. Genom.">
        <title>A chromosome-scale genome assembly of the tomato pathogen Cladosporium fulvum reveals a compartmentalized genome architecture and the presence of a dispensable chromosome.</title>
        <authorList>
            <person name="Zaccaron A.Z."/>
            <person name="Chen L.H."/>
            <person name="Samaras A."/>
            <person name="Stergiopoulos I."/>
        </authorList>
    </citation>
    <scope>NUCLEOTIDE SEQUENCE</scope>
    <source>
        <strain evidence="2">Race5_Kim</strain>
    </source>
</reference>
<reference evidence="2" key="1">
    <citation type="submission" date="2021-12" db="EMBL/GenBank/DDBJ databases">
        <authorList>
            <person name="Zaccaron A."/>
            <person name="Stergiopoulos I."/>
        </authorList>
    </citation>
    <scope>NUCLEOTIDE SEQUENCE</scope>
    <source>
        <strain evidence="2">Race5_Kim</strain>
    </source>
</reference>
<name>A0A9Q8LEK0_PASFU</name>
<feature type="region of interest" description="Disordered" evidence="1">
    <location>
        <begin position="137"/>
        <end position="177"/>
    </location>
</feature>
<keyword evidence="3" id="KW-1185">Reference proteome</keyword>
<dbReference type="EMBL" id="CP090166">
    <property type="protein sequence ID" value="UJO15949.1"/>
    <property type="molecule type" value="Genomic_DNA"/>
</dbReference>
<dbReference type="GeneID" id="71984861"/>